<keyword evidence="3" id="KW-1185">Reference proteome</keyword>
<accession>A0A2S9D268</accession>
<comment type="caution">
    <text evidence="1">The sequence shown here is derived from an EMBL/GenBank/DDBJ whole genome shotgun (WGS) entry which is preliminary data.</text>
</comment>
<evidence type="ECO:0000313" key="3">
    <source>
        <dbReference type="Proteomes" id="UP000238325"/>
    </source>
</evidence>
<name>A0A2S9D268_CHRCI</name>
<dbReference type="EMBL" id="PCPP01000001">
    <property type="protein sequence ID" value="PRB86862.1"/>
    <property type="molecule type" value="Genomic_DNA"/>
</dbReference>
<organism evidence="1 4">
    <name type="scientific">Chryseobacterium culicis</name>
    <dbReference type="NCBI Taxonomy" id="680127"/>
    <lineage>
        <taxon>Bacteria</taxon>
        <taxon>Pseudomonadati</taxon>
        <taxon>Bacteroidota</taxon>
        <taxon>Flavobacteriia</taxon>
        <taxon>Flavobacteriales</taxon>
        <taxon>Weeksellaceae</taxon>
        <taxon>Chryseobacterium group</taxon>
        <taxon>Chryseobacterium</taxon>
    </lineage>
</organism>
<sequence>MFNGVQAVPKGVQLLTQGALGIYRRGWRHFVKALEAVRKWLETLDKGSGGSYESVWRGFRKRLRVVYCPKSVTLVMYFIGAKSGALEEWGYQSVISFYFL</sequence>
<evidence type="ECO:0000313" key="1">
    <source>
        <dbReference type="EMBL" id="PRB86862.1"/>
    </source>
</evidence>
<proteinExistence type="predicted"/>
<dbReference type="EMBL" id="PCPH01000001">
    <property type="protein sequence ID" value="PRB92614.1"/>
    <property type="molecule type" value="Genomic_DNA"/>
</dbReference>
<dbReference type="AlphaFoldDB" id="A0A2S9D268"/>
<reference evidence="3 4" key="1">
    <citation type="submission" date="2017-09" db="EMBL/GenBank/DDBJ databases">
        <title>Genomic, metabolic, and phenotypic characteristics of bacterial isolates from the natural microbiome of the model nematode Caenorhabditis elegans.</title>
        <authorList>
            <person name="Zimmermann J."/>
            <person name="Obeng N."/>
            <person name="Yang W."/>
            <person name="Obeng O."/>
            <person name="Kissoyan K."/>
            <person name="Pees B."/>
            <person name="Dirksen P."/>
            <person name="Hoppner M."/>
            <person name="Franke A."/>
            <person name="Rosenstiel P."/>
            <person name="Leippe M."/>
            <person name="Dierking K."/>
            <person name="Kaleta C."/>
            <person name="Schulenburg H."/>
        </authorList>
    </citation>
    <scope>NUCLEOTIDE SEQUENCE [LARGE SCALE GENOMIC DNA]</scope>
    <source>
        <strain evidence="1 4">MYb25</strain>
        <strain evidence="2 3">MYb44</strain>
    </source>
</reference>
<dbReference type="Proteomes" id="UP000238325">
    <property type="component" value="Unassembled WGS sequence"/>
</dbReference>
<dbReference type="Proteomes" id="UP000238534">
    <property type="component" value="Unassembled WGS sequence"/>
</dbReference>
<gene>
    <name evidence="1" type="ORF">CQ022_11615</name>
    <name evidence="2" type="ORF">CQ033_05285</name>
</gene>
<evidence type="ECO:0000313" key="4">
    <source>
        <dbReference type="Proteomes" id="UP000238534"/>
    </source>
</evidence>
<evidence type="ECO:0000313" key="2">
    <source>
        <dbReference type="EMBL" id="PRB92614.1"/>
    </source>
</evidence>
<protein>
    <submittedName>
        <fullName evidence="1">Uncharacterized protein</fullName>
    </submittedName>
</protein>